<reference evidence="1" key="1">
    <citation type="submission" date="2019-11" db="EMBL/GenBank/DDBJ databases">
        <authorList>
            <person name="Feng L."/>
        </authorList>
    </citation>
    <scope>NUCLEOTIDE SEQUENCE</scope>
    <source>
        <strain evidence="1">RintestinalisLFYP67</strain>
    </source>
</reference>
<organism evidence="1">
    <name type="scientific">Roseburia intestinalis</name>
    <dbReference type="NCBI Taxonomy" id="166486"/>
    <lineage>
        <taxon>Bacteria</taxon>
        <taxon>Bacillati</taxon>
        <taxon>Bacillota</taxon>
        <taxon>Clostridia</taxon>
        <taxon>Lachnospirales</taxon>
        <taxon>Lachnospiraceae</taxon>
        <taxon>Roseburia</taxon>
    </lineage>
</organism>
<dbReference type="EMBL" id="CACRUM010000078">
    <property type="protein sequence ID" value="VYU53207.1"/>
    <property type="molecule type" value="Genomic_DNA"/>
</dbReference>
<proteinExistence type="predicted"/>
<accession>A0A6N3FL85</accession>
<protein>
    <submittedName>
        <fullName evidence="1">Uncharacterized protein</fullName>
    </submittedName>
</protein>
<dbReference type="AlphaFoldDB" id="A0A6N3FL85"/>
<evidence type="ECO:0000313" key="1">
    <source>
        <dbReference type="EMBL" id="VYU53207.1"/>
    </source>
</evidence>
<name>A0A6N3FL85_9FIRM</name>
<sequence>MTKFIEKPTAITPNRELQSDEYFNETDHLIYCSKCNTPRQCRHELQGKVLIPSIRCKCQQEIFEQEEAQRKLHEKQMEIEHLKTSGLQDKALYDYTFARDNGINPEIKLAHNYVSNWEEMKGHMIWNYNQSSCMHYSKIPVP</sequence>
<gene>
    <name evidence="1" type="ORF">RILFYP67_02244</name>
</gene>